<keyword evidence="1" id="KW-1133">Transmembrane helix</keyword>
<keyword evidence="1" id="KW-0812">Transmembrane</keyword>
<sequence length="138" mass="16335">MEGRLSPWKISGCDVNSQLGWFIVESCCCVMFIQSSAVKIGVDHMKKWSKSVSKSPVWKFTLSIWRRHCLRSMHELRTKQMATSIRAKTCIVNLLIGVGRLLFWFNFEYLMVRVQRLNLLIFRRFCVLCFYRKFSILN</sequence>
<name>A0A7C9CVE1_OPUST</name>
<dbReference type="EMBL" id="GISG01047749">
    <property type="protein sequence ID" value="MBA4624465.1"/>
    <property type="molecule type" value="Transcribed_RNA"/>
</dbReference>
<keyword evidence="1" id="KW-0472">Membrane</keyword>
<evidence type="ECO:0000256" key="1">
    <source>
        <dbReference type="SAM" id="Phobius"/>
    </source>
</evidence>
<reference evidence="2" key="2">
    <citation type="submission" date="2020-07" db="EMBL/GenBank/DDBJ databases">
        <authorList>
            <person name="Vera ALvarez R."/>
            <person name="Arias-Moreno D.M."/>
            <person name="Jimenez-Jacinto V."/>
            <person name="Jimenez-Bremont J.F."/>
            <person name="Swaminathan K."/>
            <person name="Moose S.P."/>
            <person name="Guerrero-Gonzalez M.L."/>
            <person name="Marino-Ramirez L."/>
            <person name="Landsman D."/>
            <person name="Rodriguez-Kessler M."/>
            <person name="Delgado-Sanchez P."/>
        </authorList>
    </citation>
    <scope>NUCLEOTIDE SEQUENCE</scope>
    <source>
        <tissue evidence="2">Cladode</tissue>
    </source>
</reference>
<feature type="transmembrane region" description="Helical" evidence="1">
    <location>
        <begin position="20"/>
        <end position="42"/>
    </location>
</feature>
<protein>
    <submittedName>
        <fullName evidence="2">Uncharacterized protein</fullName>
    </submittedName>
</protein>
<accession>A0A7C9CVE1</accession>
<feature type="transmembrane region" description="Helical" evidence="1">
    <location>
        <begin position="85"/>
        <end position="105"/>
    </location>
</feature>
<dbReference type="AlphaFoldDB" id="A0A7C9CVE1"/>
<evidence type="ECO:0000313" key="2">
    <source>
        <dbReference type="EMBL" id="MBA4624465.1"/>
    </source>
</evidence>
<organism evidence="2">
    <name type="scientific">Opuntia streptacantha</name>
    <name type="common">Prickly pear cactus</name>
    <name type="synonym">Opuntia cardona</name>
    <dbReference type="NCBI Taxonomy" id="393608"/>
    <lineage>
        <taxon>Eukaryota</taxon>
        <taxon>Viridiplantae</taxon>
        <taxon>Streptophyta</taxon>
        <taxon>Embryophyta</taxon>
        <taxon>Tracheophyta</taxon>
        <taxon>Spermatophyta</taxon>
        <taxon>Magnoliopsida</taxon>
        <taxon>eudicotyledons</taxon>
        <taxon>Gunneridae</taxon>
        <taxon>Pentapetalae</taxon>
        <taxon>Caryophyllales</taxon>
        <taxon>Cactineae</taxon>
        <taxon>Cactaceae</taxon>
        <taxon>Opuntioideae</taxon>
        <taxon>Opuntia</taxon>
    </lineage>
</organism>
<proteinExistence type="predicted"/>
<reference evidence="2" key="1">
    <citation type="journal article" date="2013" name="J. Plant Res.">
        <title>Effect of fungi and light on seed germination of three Opuntia species from semiarid lands of central Mexico.</title>
        <authorList>
            <person name="Delgado-Sanchez P."/>
            <person name="Jimenez-Bremont J.F."/>
            <person name="Guerrero-Gonzalez Mde L."/>
            <person name="Flores J."/>
        </authorList>
    </citation>
    <scope>NUCLEOTIDE SEQUENCE</scope>
    <source>
        <tissue evidence="2">Cladode</tissue>
    </source>
</reference>